<comment type="similarity">
    <text evidence="2">Belongs to the glycosyltransferase 8 family.</text>
</comment>
<evidence type="ECO:0000256" key="8">
    <source>
        <dbReference type="ARBA" id="ARBA00023136"/>
    </source>
</evidence>
<evidence type="ECO:0000256" key="2">
    <source>
        <dbReference type="ARBA" id="ARBA00006351"/>
    </source>
</evidence>
<dbReference type="EC" id="2.4.2.42" evidence="11"/>
<evidence type="ECO:0000256" key="10">
    <source>
        <dbReference type="ARBA" id="ARBA00037301"/>
    </source>
</evidence>
<dbReference type="InterPro" id="IPR029044">
    <property type="entry name" value="Nucleotide-diphossugar_trans"/>
</dbReference>
<comment type="subcellular location">
    <subcellularLocation>
        <location evidence="1">Membrane</location>
        <topology evidence="1">Single-pass type II membrane protein</topology>
    </subcellularLocation>
</comment>
<evidence type="ECO:0000256" key="6">
    <source>
        <dbReference type="ARBA" id="ARBA00022968"/>
    </source>
</evidence>
<evidence type="ECO:0000256" key="12">
    <source>
        <dbReference type="ARBA" id="ARBA00049181"/>
    </source>
</evidence>
<comment type="function">
    <text evidence="10">Glycosyltransferase which elongates the O-linked glucose attached to EGF-like repeats in the extracellular domain of Notch proteins by catalyzing the addition of xylose.</text>
</comment>
<dbReference type="GO" id="GO:0016266">
    <property type="term" value="P:protein O-linked glycosylation via N-acetyl-galactosamine"/>
    <property type="evidence" value="ECO:0007669"/>
    <property type="project" value="TreeGrafter"/>
</dbReference>
<keyword evidence="3" id="KW-0328">Glycosyltransferase</keyword>
<accession>A0A6A7G324</accession>
<dbReference type="InterPro" id="IPR051993">
    <property type="entry name" value="Glycosyltransferase_8"/>
</dbReference>
<evidence type="ECO:0000256" key="5">
    <source>
        <dbReference type="ARBA" id="ARBA00022692"/>
    </source>
</evidence>
<evidence type="ECO:0000313" key="13">
    <source>
        <dbReference type="EMBL" id="LAC24355.1"/>
    </source>
</evidence>
<dbReference type="AlphaFoldDB" id="A0A6A7G324"/>
<keyword evidence="4 13" id="KW-0808">Transferase</keyword>
<evidence type="ECO:0000256" key="4">
    <source>
        <dbReference type="ARBA" id="ARBA00022679"/>
    </source>
</evidence>
<comment type="catalytic activity">
    <reaction evidence="12">
        <text>3-O-(beta-D-glucosyl)-L-seryl-[EGF-like domain protein] + UDP-alpha-D-xylose = 3-O-[alpha-D-xylosyl-(1-&gt;3)-beta-D-glucosyl]-L-seryl-[EGF-like domain protein] + UDP + H(+)</text>
        <dbReference type="Rhea" id="RHEA:56064"/>
        <dbReference type="Rhea" id="RHEA-COMP:14610"/>
        <dbReference type="Rhea" id="RHEA-COMP:14611"/>
        <dbReference type="ChEBI" id="CHEBI:15378"/>
        <dbReference type="ChEBI" id="CHEBI:57632"/>
        <dbReference type="ChEBI" id="CHEBI:58223"/>
        <dbReference type="ChEBI" id="CHEBI:140575"/>
        <dbReference type="ChEBI" id="CHEBI:140576"/>
        <dbReference type="EC" id="2.4.2.42"/>
    </reaction>
</comment>
<dbReference type="Pfam" id="PF01501">
    <property type="entry name" value="Glyco_transf_8"/>
    <property type="match status" value="1"/>
</dbReference>
<dbReference type="PANTHER" id="PTHR46012:SF2">
    <property type="entry name" value="IP22168P"/>
    <property type="match status" value="1"/>
</dbReference>
<evidence type="ECO:0000256" key="9">
    <source>
        <dbReference type="ARBA" id="ARBA00023180"/>
    </source>
</evidence>
<dbReference type="InterPro" id="IPR002495">
    <property type="entry name" value="Glyco_trans_8"/>
</dbReference>
<sequence length="254" mass="29381">MRNMFRECATERLFLPQMLPTEDALIYLDTDLIFMRPPEELWHHFYNFNEKQVAAMAPCLFHYGTSPTSKTPYYGRTGLNAGVMHMNLTRMKHNFPDGGWIQANMAAFDQYKEAIALADQDILNIVFNKHPDLLYELECDWNYRAFQCSNGSNHCPITDTQGTSIIHGNALTFVSSKESKIKAVYDSWRHHVLGAPLRQLYTGMRERLREVSKLKLPSECAHLKNIDIILTQRLSTYIKNLVTDSFTLNIIKKK</sequence>
<organism evidence="13">
    <name type="scientific">Hirondellea gigas</name>
    <dbReference type="NCBI Taxonomy" id="1518452"/>
    <lineage>
        <taxon>Eukaryota</taxon>
        <taxon>Metazoa</taxon>
        <taxon>Ecdysozoa</taxon>
        <taxon>Arthropoda</taxon>
        <taxon>Crustacea</taxon>
        <taxon>Multicrustacea</taxon>
        <taxon>Malacostraca</taxon>
        <taxon>Eumalacostraca</taxon>
        <taxon>Peracarida</taxon>
        <taxon>Amphipoda</taxon>
        <taxon>Amphilochidea</taxon>
        <taxon>Lysianassida</taxon>
        <taxon>Lysianassidira</taxon>
        <taxon>Lysianassoidea</taxon>
        <taxon>Lysianassidae</taxon>
        <taxon>Hirondellea</taxon>
    </lineage>
</organism>
<dbReference type="Gene3D" id="3.90.550.10">
    <property type="entry name" value="Spore Coat Polysaccharide Biosynthesis Protein SpsA, Chain A"/>
    <property type="match status" value="1"/>
</dbReference>
<evidence type="ECO:0000256" key="7">
    <source>
        <dbReference type="ARBA" id="ARBA00022989"/>
    </source>
</evidence>
<name>A0A6A7G324_9CRUS</name>
<evidence type="ECO:0000256" key="1">
    <source>
        <dbReference type="ARBA" id="ARBA00004606"/>
    </source>
</evidence>
<keyword evidence="7" id="KW-1133">Transmembrane helix</keyword>
<dbReference type="SUPFAM" id="SSF53448">
    <property type="entry name" value="Nucleotide-diphospho-sugar transferases"/>
    <property type="match status" value="1"/>
</dbReference>
<evidence type="ECO:0000256" key="3">
    <source>
        <dbReference type="ARBA" id="ARBA00022676"/>
    </source>
</evidence>
<keyword evidence="6" id="KW-0735">Signal-anchor</keyword>
<proteinExistence type="evidence at transcript level"/>
<keyword evidence="9" id="KW-0325">Glycoprotein</keyword>
<dbReference type="EMBL" id="IACT01005190">
    <property type="protein sequence ID" value="LAC24355.1"/>
    <property type="molecule type" value="mRNA"/>
</dbReference>
<dbReference type="PANTHER" id="PTHR46012">
    <property type="entry name" value="IP22168P"/>
    <property type="match status" value="1"/>
</dbReference>
<keyword evidence="8" id="KW-0472">Membrane</keyword>
<evidence type="ECO:0000256" key="11">
    <source>
        <dbReference type="ARBA" id="ARBA00038854"/>
    </source>
</evidence>
<dbReference type="GO" id="GO:0140563">
    <property type="term" value="F:UDP-D-xylose:beta-D-glucoside alpha-1,3-D-xylosyltransferase activity"/>
    <property type="evidence" value="ECO:0007669"/>
    <property type="project" value="UniProtKB-EC"/>
</dbReference>
<protein>
    <recommendedName>
        <fullName evidence="11">UDP-D-xylose:beta-D-glucoside alpha-1,3-D-xylosyltransferase</fullName>
        <ecNumber evidence="11">2.4.2.42</ecNumber>
    </recommendedName>
</protein>
<keyword evidence="5" id="KW-0812">Transmembrane</keyword>
<reference evidence="13" key="1">
    <citation type="submission" date="2017-11" db="EMBL/GenBank/DDBJ databases">
        <title>The sensing device of the deep-sea amphipod.</title>
        <authorList>
            <person name="Kobayashi H."/>
            <person name="Nagahama T."/>
            <person name="Arai W."/>
            <person name="Sasagawa Y."/>
            <person name="Umeda M."/>
            <person name="Hayashi T."/>
            <person name="Nikaido I."/>
            <person name="Watanabe H."/>
            <person name="Oguri K."/>
            <person name="Kitazato H."/>
            <person name="Fujioka K."/>
            <person name="Kido Y."/>
            <person name="Takami H."/>
        </authorList>
    </citation>
    <scope>NUCLEOTIDE SEQUENCE</scope>
    <source>
        <tissue evidence="13">Whole body</tissue>
    </source>
</reference>
<dbReference type="GO" id="GO:0016020">
    <property type="term" value="C:membrane"/>
    <property type="evidence" value="ECO:0007669"/>
    <property type="project" value="UniProtKB-SubCell"/>
</dbReference>